<evidence type="ECO:0000313" key="1">
    <source>
        <dbReference type="EMBL" id="KAI3767456.1"/>
    </source>
</evidence>
<reference evidence="2" key="1">
    <citation type="journal article" date="2022" name="Mol. Ecol. Resour.">
        <title>The genomes of chicory, endive, great burdock and yacon provide insights into Asteraceae palaeo-polyploidization history and plant inulin production.</title>
        <authorList>
            <person name="Fan W."/>
            <person name="Wang S."/>
            <person name="Wang H."/>
            <person name="Wang A."/>
            <person name="Jiang F."/>
            <person name="Liu H."/>
            <person name="Zhao H."/>
            <person name="Xu D."/>
            <person name="Zhang Y."/>
        </authorList>
    </citation>
    <scope>NUCLEOTIDE SEQUENCE [LARGE SCALE GENOMIC DNA]</scope>
    <source>
        <strain evidence="2">cv. Punajuju</strain>
    </source>
</reference>
<accession>A0ACB9F9U9</accession>
<organism evidence="1 2">
    <name type="scientific">Cichorium intybus</name>
    <name type="common">Chicory</name>
    <dbReference type="NCBI Taxonomy" id="13427"/>
    <lineage>
        <taxon>Eukaryota</taxon>
        <taxon>Viridiplantae</taxon>
        <taxon>Streptophyta</taxon>
        <taxon>Embryophyta</taxon>
        <taxon>Tracheophyta</taxon>
        <taxon>Spermatophyta</taxon>
        <taxon>Magnoliopsida</taxon>
        <taxon>eudicotyledons</taxon>
        <taxon>Gunneridae</taxon>
        <taxon>Pentapetalae</taxon>
        <taxon>asterids</taxon>
        <taxon>campanulids</taxon>
        <taxon>Asterales</taxon>
        <taxon>Asteraceae</taxon>
        <taxon>Cichorioideae</taxon>
        <taxon>Cichorieae</taxon>
        <taxon>Cichoriinae</taxon>
        <taxon>Cichorium</taxon>
    </lineage>
</organism>
<comment type="caution">
    <text evidence="1">The sequence shown here is derived from an EMBL/GenBank/DDBJ whole genome shotgun (WGS) entry which is preliminary data.</text>
</comment>
<evidence type="ECO:0000313" key="2">
    <source>
        <dbReference type="Proteomes" id="UP001055811"/>
    </source>
</evidence>
<protein>
    <submittedName>
        <fullName evidence="1">Uncharacterized protein</fullName>
    </submittedName>
</protein>
<name>A0ACB9F9U9_CICIN</name>
<proteinExistence type="predicted"/>
<dbReference type="Proteomes" id="UP001055811">
    <property type="component" value="Linkage Group LG03"/>
</dbReference>
<reference evidence="1 2" key="2">
    <citation type="journal article" date="2022" name="Mol. Ecol. Resour.">
        <title>The genomes of chicory, endive, great burdock and yacon provide insights into Asteraceae paleo-polyploidization history and plant inulin production.</title>
        <authorList>
            <person name="Fan W."/>
            <person name="Wang S."/>
            <person name="Wang H."/>
            <person name="Wang A."/>
            <person name="Jiang F."/>
            <person name="Liu H."/>
            <person name="Zhao H."/>
            <person name="Xu D."/>
            <person name="Zhang Y."/>
        </authorList>
    </citation>
    <scope>NUCLEOTIDE SEQUENCE [LARGE SCALE GENOMIC DNA]</scope>
    <source>
        <strain evidence="2">cv. Punajuju</strain>
        <tissue evidence="1">Leaves</tissue>
    </source>
</reference>
<dbReference type="EMBL" id="CM042011">
    <property type="protein sequence ID" value="KAI3767456.1"/>
    <property type="molecule type" value="Genomic_DNA"/>
</dbReference>
<sequence>MNFDLVKSLLEKNTFGVPSDDIDSMPFRFFEHMIMPGLKIDLIERGRMLCSMKVPPRLLIPLTCFTYGEIVQ</sequence>
<gene>
    <name evidence="1" type="ORF">L2E82_17583</name>
</gene>
<keyword evidence="2" id="KW-1185">Reference proteome</keyword>